<evidence type="ECO:0000256" key="3">
    <source>
        <dbReference type="ARBA" id="ARBA00009199"/>
    </source>
</evidence>
<evidence type="ECO:0000256" key="2">
    <source>
        <dbReference type="ARBA" id="ARBA00008974"/>
    </source>
</evidence>
<dbReference type="SUPFAM" id="SSF75304">
    <property type="entry name" value="Amidase signature (AS) enzymes"/>
    <property type="match status" value="1"/>
</dbReference>
<evidence type="ECO:0000256" key="4">
    <source>
        <dbReference type="ARBA" id="ARBA00022692"/>
    </source>
</evidence>
<accession>A0A9P4WH00</accession>
<feature type="transmembrane region" description="Helical" evidence="7">
    <location>
        <begin position="723"/>
        <end position="743"/>
    </location>
</feature>
<feature type="transmembrane region" description="Helical" evidence="7">
    <location>
        <begin position="963"/>
        <end position="982"/>
    </location>
</feature>
<dbReference type="GO" id="GO:0015205">
    <property type="term" value="F:nucleobase transmembrane transporter activity"/>
    <property type="evidence" value="ECO:0007669"/>
    <property type="project" value="TreeGrafter"/>
</dbReference>
<keyword evidence="5 7" id="KW-1133">Transmembrane helix</keyword>
<name>A0A9P4WH00_9PLEO</name>
<dbReference type="PROSITE" id="PS00571">
    <property type="entry name" value="AMIDASES"/>
    <property type="match status" value="1"/>
</dbReference>
<dbReference type="Gene3D" id="1.10.4160.10">
    <property type="entry name" value="Hydantoin permease"/>
    <property type="match status" value="1"/>
</dbReference>
<feature type="transmembrane region" description="Helical" evidence="7">
    <location>
        <begin position="601"/>
        <end position="620"/>
    </location>
</feature>
<gene>
    <name evidence="9" type="ORF">E8E12_001594</name>
</gene>
<keyword evidence="4 7" id="KW-0812">Transmembrane</keyword>
<dbReference type="InterPro" id="IPR020556">
    <property type="entry name" value="Amidase_CS"/>
</dbReference>
<feature type="transmembrane region" description="Helical" evidence="7">
    <location>
        <begin position="684"/>
        <end position="703"/>
    </location>
</feature>
<feature type="domain" description="Amidase" evidence="8">
    <location>
        <begin position="81"/>
        <end position="492"/>
    </location>
</feature>
<feature type="transmembrane region" description="Helical" evidence="7">
    <location>
        <begin position="764"/>
        <end position="789"/>
    </location>
</feature>
<organism evidence="9 10">
    <name type="scientific">Didymella heteroderae</name>
    <dbReference type="NCBI Taxonomy" id="1769908"/>
    <lineage>
        <taxon>Eukaryota</taxon>
        <taxon>Fungi</taxon>
        <taxon>Dikarya</taxon>
        <taxon>Ascomycota</taxon>
        <taxon>Pezizomycotina</taxon>
        <taxon>Dothideomycetes</taxon>
        <taxon>Pleosporomycetidae</taxon>
        <taxon>Pleosporales</taxon>
        <taxon>Pleosporineae</taxon>
        <taxon>Didymellaceae</taxon>
        <taxon>Didymella</taxon>
    </lineage>
</organism>
<evidence type="ECO:0000313" key="9">
    <source>
        <dbReference type="EMBL" id="KAF3032078.1"/>
    </source>
</evidence>
<proteinExistence type="inferred from homology"/>
<dbReference type="InterPro" id="IPR023631">
    <property type="entry name" value="Amidase_dom"/>
</dbReference>
<dbReference type="Pfam" id="PF01425">
    <property type="entry name" value="Amidase"/>
    <property type="match status" value="1"/>
</dbReference>
<evidence type="ECO:0000256" key="5">
    <source>
        <dbReference type="ARBA" id="ARBA00022989"/>
    </source>
</evidence>
<evidence type="ECO:0000256" key="7">
    <source>
        <dbReference type="SAM" id="Phobius"/>
    </source>
</evidence>
<dbReference type="InterPro" id="IPR001248">
    <property type="entry name" value="Pur-cyt_permease"/>
</dbReference>
<dbReference type="Gene3D" id="3.90.1300.10">
    <property type="entry name" value="Amidase signature (AS) domain"/>
    <property type="match status" value="1"/>
</dbReference>
<dbReference type="GO" id="GO:0005886">
    <property type="term" value="C:plasma membrane"/>
    <property type="evidence" value="ECO:0007669"/>
    <property type="project" value="TreeGrafter"/>
</dbReference>
<keyword evidence="6 7" id="KW-0472">Membrane</keyword>
<dbReference type="PANTHER" id="PTHR30618:SF0">
    <property type="entry name" value="PURINE-URACIL PERMEASE NCS1"/>
    <property type="match status" value="1"/>
</dbReference>
<dbReference type="InterPro" id="IPR045225">
    <property type="entry name" value="Uracil/uridine/allantoin_perm"/>
</dbReference>
<feature type="transmembrane region" description="Helical" evidence="7">
    <location>
        <begin position="878"/>
        <end position="903"/>
    </location>
</feature>
<comment type="subcellular location">
    <subcellularLocation>
        <location evidence="1">Membrane</location>
        <topology evidence="1">Multi-pass membrane protein</topology>
    </subcellularLocation>
</comment>
<dbReference type="EMBL" id="SWKV01000111">
    <property type="protein sequence ID" value="KAF3032078.1"/>
    <property type="molecule type" value="Genomic_DNA"/>
</dbReference>
<evidence type="ECO:0000256" key="1">
    <source>
        <dbReference type="ARBA" id="ARBA00004141"/>
    </source>
</evidence>
<comment type="similarity">
    <text evidence="2">Belongs to the purine-cytosine permease (2.A.39) family.</text>
</comment>
<evidence type="ECO:0000313" key="10">
    <source>
        <dbReference type="Proteomes" id="UP000758155"/>
    </source>
</evidence>
<dbReference type="Pfam" id="PF02133">
    <property type="entry name" value="Transp_cyt_pur"/>
    <property type="match status" value="1"/>
</dbReference>
<protein>
    <recommendedName>
        <fullName evidence="8">Amidase domain-containing protein</fullName>
    </recommendedName>
</protein>
<evidence type="ECO:0000256" key="6">
    <source>
        <dbReference type="ARBA" id="ARBA00023136"/>
    </source>
</evidence>
<dbReference type="OrthoDB" id="2018619at2759"/>
<reference evidence="9" key="1">
    <citation type="submission" date="2019-04" db="EMBL/GenBank/DDBJ databases">
        <title>Sequencing of skin fungus with MAO and IRED activity.</title>
        <authorList>
            <person name="Marsaioli A.J."/>
            <person name="Bonatto J.M.C."/>
            <person name="Reis Junior O."/>
        </authorList>
    </citation>
    <scope>NUCLEOTIDE SEQUENCE</scope>
    <source>
        <strain evidence="9">28M1</strain>
    </source>
</reference>
<evidence type="ECO:0000259" key="8">
    <source>
        <dbReference type="Pfam" id="PF01425"/>
    </source>
</evidence>
<keyword evidence="10" id="KW-1185">Reference proteome</keyword>
<dbReference type="InterPro" id="IPR036928">
    <property type="entry name" value="AS_sf"/>
</dbReference>
<comment type="similarity">
    <text evidence="3">Belongs to the amidase family.</text>
</comment>
<feature type="transmembrane region" description="Helical" evidence="7">
    <location>
        <begin position="655"/>
        <end position="672"/>
    </location>
</feature>
<feature type="transmembrane region" description="Helical" evidence="7">
    <location>
        <begin position="552"/>
        <end position="574"/>
    </location>
</feature>
<dbReference type="AlphaFoldDB" id="A0A9P4WH00"/>
<feature type="transmembrane region" description="Helical" evidence="7">
    <location>
        <begin position="933"/>
        <end position="951"/>
    </location>
</feature>
<sequence>MSVFSLEVARGNPVTTHTVENLCAKLGVSIEEQEKEDYRRLLAIFHDASAQLMAMDDYVPPVDENSHGAWAWKCSIVDKHDNNGRLKGKTFALKDNVAVKGVPMLLGTNFIKDYVPDCDATVTTRILEAGGHILGKAVCENMCHSATSHSSGTGIVENPIAKGYSSGGSSSGSGVLVALGEVDGAIGADQGGSIRVPAANCGIVGLKPTFGLIPYTGSGSNEPTNDHLGPMTRTVLENALLLEAIAGNDNVDDRSFSAPSPSEVPVYSSIEELPLEKPLAGKKIGVITESLTTPATDPRVVKTFNKAIRQFSELGATVEQVSVPIHAKGAAIWTGISKVGGALAKTSGSFGRRGHQMLGLNALFSGMKQKNWDEAYASTKNIYLNGLYAVENFPLLLSKATNLSRQLRDAYDAALGTYDVLLTPTLPYVATSHAAPDATPLEQIAKQIGLTSNTAPFNQSGHPVIALPIGMLEVLEGPGVADGVKLPVSMQCKPPVLASMVSPRSFKKSLQTSSDDGEDRRWEWQHYFAYYLTMTFSPSSYNLGASLVSIGLLWWHGMIAAVIGSGILTVLVVLNSRGAIKYFIGFPVYVRTAAGVRGASLYILVRAVVAIIYFATQTYYGGRITSVFMRGIFGNGYNNIPNNLPASAGITSRDLLSFFLFWMVQMPIMFIHPKVLRHLFVIKAVYTTIALFGVLGWAINANGGKIGDFSYTTKQARLSGSDLIWPMIQAINSVMGALAPVLINQPDIARYGKSYNDVTWSQGIGILISKVLVMFLGTATTAAATGVLGKSYWNVWDLYDAILDEYWTPGARAGMVFASLGMMLAVLITNAGSNSLPVGADLTGIFPRWLTIVRGQVICAVLAPLLVPWKIIASATSFLTFLGSYTVFLMPICACMIVDYWVVRKGNFHVPSLYVATPESPYTYYKGWNLRMLAAWTAGVTFTVHGVAGSLNPDSVATASKNMYKLGFLLSLCMGGLVYYVLNLIWPAQILPKGAEQSLLFEQMAANEGFFDHEGVWTITGVLEGEDVGTEHYVAEGKEDKV</sequence>
<dbReference type="CDD" id="cd11482">
    <property type="entry name" value="SLC-NCS1sbd_NRT1-like"/>
    <property type="match status" value="1"/>
</dbReference>
<dbReference type="Proteomes" id="UP000758155">
    <property type="component" value="Unassembled WGS sequence"/>
</dbReference>
<feature type="transmembrane region" description="Helical" evidence="7">
    <location>
        <begin position="809"/>
        <end position="828"/>
    </location>
</feature>
<comment type="caution">
    <text evidence="9">The sequence shown here is derived from an EMBL/GenBank/DDBJ whole genome shotgun (WGS) entry which is preliminary data.</text>
</comment>
<dbReference type="PANTHER" id="PTHR30618">
    <property type="entry name" value="NCS1 FAMILY PURINE/PYRIMIDINE TRANSPORTER"/>
    <property type="match status" value="1"/>
</dbReference>